<evidence type="ECO:0000256" key="1">
    <source>
        <dbReference type="SAM" id="SignalP"/>
    </source>
</evidence>
<dbReference type="PANTHER" id="PTHR33336:SF1">
    <property type="entry name" value="(4S)-4-HYDROXY-5-PHOSPHONOOXYPENTANE-2,3-DIONE ISOMERASE"/>
    <property type="match status" value="1"/>
</dbReference>
<reference evidence="4" key="1">
    <citation type="journal article" date="2023" name="Commun. Biol.">
        <title>Genome analysis of Parmales, the sister group of diatoms, reveals the evolutionary specialization of diatoms from phago-mixotrophs to photoautotrophs.</title>
        <authorList>
            <person name="Ban H."/>
            <person name="Sato S."/>
            <person name="Yoshikawa S."/>
            <person name="Yamada K."/>
            <person name="Nakamura Y."/>
            <person name="Ichinomiya M."/>
            <person name="Sato N."/>
            <person name="Blanc-Mathieu R."/>
            <person name="Endo H."/>
            <person name="Kuwata A."/>
            <person name="Ogata H."/>
        </authorList>
    </citation>
    <scope>NUCLEOTIDE SEQUENCE [LARGE SCALE GENOMIC DNA]</scope>
    <source>
        <strain evidence="4">NIES 3700</strain>
    </source>
</reference>
<dbReference type="AlphaFoldDB" id="A0A9W7FPL3"/>
<comment type="caution">
    <text evidence="3">The sequence shown here is derived from an EMBL/GenBank/DDBJ whole genome shotgun (WGS) entry which is preliminary data.</text>
</comment>
<dbReference type="GO" id="GO:0005829">
    <property type="term" value="C:cytosol"/>
    <property type="evidence" value="ECO:0007669"/>
    <property type="project" value="TreeGrafter"/>
</dbReference>
<dbReference type="GO" id="GO:0016491">
    <property type="term" value="F:oxidoreductase activity"/>
    <property type="evidence" value="ECO:0007669"/>
    <property type="project" value="TreeGrafter"/>
</dbReference>
<protein>
    <recommendedName>
        <fullName evidence="2">ABM domain-containing protein</fullName>
    </recommendedName>
</protein>
<dbReference type="PROSITE" id="PS51725">
    <property type="entry name" value="ABM"/>
    <property type="match status" value="1"/>
</dbReference>
<organism evidence="3 4">
    <name type="scientific">Triparma laevis f. longispina</name>
    <dbReference type="NCBI Taxonomy" id="1714387"/>
    <lineage>
        <taxon>Eukaryota</taxon>
        <taxon>Sar</taxon>
        <taxon>Stramenopiles</taxon>
        <taxon>Ochrophyta</taxon>
        <taxon>Bolidophyceae</taxon>
        <taxon>Parmales</taxon>
        <taxon>Triparmaceae</taxon>
        <taxon>Triparma</taxon>
    </lineage>
</organism>
<feature type="domain" description="ABM" evidence="2">
    <location>
        <begin position="44"/>
        <end position="134"/>
    </location>
</feature>
<dbReference type="Gene3D" id="3.30.70.100">
    <property type="match status" value="1"/>
</dbReference>
<evidence type="ECO:0000313" key="3">
    <source>
        <dbReference type="EMBL" id="GMI15728.1"/>
    </source>
</evidence>
<keyword evidence="1" id="KW-0732">Signal</keyword>
<dbReference type="InterPro" id="IPR050744">
    <property type="entry name" value="AI-2_Isomerase_LsrG"/>
</dbReference>
<dbReference type="InterPro" id="IPR007138">
    <property type="entry name" value="ABM_dom"/>
</dbReference>
<sequence>MRTASLLVAATLSTTSRAFFTQPTIIRATSILLRRDMSTPSSYFAVHVSIVCKPGTSSAFKHASLLNARESSKEPGILRFDVLQDTSEPDKFTLVEVYKEGEDAPKAHKETEHYKIWRDTVADMMAVPREAQKFNTIFPALEPGWGYPSGEDLE</sequence>
<dbReference type="SUPFAM" id="SSF54909">
    <property type="entry name" value="Dimeric alpha+beta barrel"/>
    <property type="match status" value="1"/>
</dbReference>
<dbReference type="OrthoDB" id="194076at2759"/>
<proteinExistence type="predicted"/>
<accession>A0A9W7FPL3</accession>
<dbReference type="InterPro" id="IPR011008">
    <property type="entry name" value="Dimeric_a/b-barrel"/>
</dbReference>
<keyword evidence="4" id="KW-1185">Reference proteome</keyword>
<dbReference type="Proteomes" id="UP001165122">
    <property type="component" value="Unassembled WGS sequence"/>
</dbReference>
<dbReference type="PANTHER" id="PTHR33336">
    <property type="entry name" value="QUINOL MONOOXYGENASE YGIN-RELATED"/>
    <property type="match status" value="1"/>
</dbReference>
<evidence type="ECO:0000259" key="2">
    <source>
        <dbReference type="PROSITE" id="PS51725"/>
    </source>
</evidence>
<feature type="chain" id="PRO_5040832013" description="ABM domain-containing protein" evidence="1">
    <location>
        <begin position="19"/>
        <end position="154"/>
    </location>
</feature>
<dbReference type="Pfam" id="PF03992">
    <property type="entry name" value="ABM"/>
    <property type="match status" value="1"/>
</dbReference>
<feature type="signal peptide" evidence="1">
    <location>
        <begin position="1"/>
        <end position="18"/>
    </location>
</feature>
<dbReference type="EMBL" id="BRXW01000237">
    <property type="protein sequence ID" value="GMI15728.1"/>
    <property type="molecule type" value="Genomic_DNA"/>
</dbReference>
<name>A0A9W7FPL3_9STRA</name>
<gene>
    <name evidence="3" type="ORF">TrLO_g10265</name>
</gene>
<evidence type="ECO:0000313" key="4">
    <source>
        <dbReference type="Proteomes" id="UP001165122"/>
    </source>
</evidence>